<sequence>MTPWRDDAVFAHLIAMSDDGGVFEHALLDRPRRDGGYCVDDVARALVVLAREPRLGRDEARLASTCLAFVDAAVGPDGRVRNRRSPDGGFTSPPALGDWWGRAVWSLGVTAARWPGQGSGDRALAGFRRAASRRSPHPHAMAFAALGACEVLRIHPGESDARRLLRGAIDMIPTKGDAMWPWPEERLRYANAVLPEALLAAGDGLDDAVAVSRGIDLLRFLLSVETIDRHLSVTGVGGRGPGEGGPLFDQQPIEVATIADACARAYELTGDSEWRDAVGMAWDWFLGDNDTGIPMLDPQTGAGYDGLTREGRNENRGAESTLAMLSTYQQARRVGAMREVAA</sequence>
<name>A0ABZ0SII1_9MICO</name>
<dbReference type="EMBL" id="CP139368">
    <property type="protein sequence ID" value="WPR88585.1"/>
    <property type="molecule type" value="Genomic_DNA"/>
</dbReference>
<organism evidence="1 2">
    <name type="scientific">Microbacterium rhizosphaerae</name>
    <dbReference type="NCBI Taxonomy" id="1678237"/>
    <lineage>
        <taxon>Bacteria</taxon>
        <taxon>Bacillati</taxon>
        <taxon>Actinomycetota</taxon>
        <taxon>Actinomycetes</taxon>
        <taxon>Micrococcales</taxon>
        <taxon>Microbacteriaceae</taxon>
        <taxon>Microbacterium</taxon>
    </lineage>
</organism>
<dbReference type="Proteomes" id="UP001323798">
    <property type="component" value="Chromosome"/>
</dbReference>
<gene>
    <name evidence="1" type="ORF">SM116_12485</name>
</gene>
<accession>A0ABZ0SII1</accession>
<evidence type="ECO:0000313" key="1">
    <source>
        <dbReference type="EMBL" id="WPR88585.1"/>
    </source>
</evidence>
<reference evidence="1 2" key="1">
    <citation type="submission" date="2023-11" db="EMBL/GenBank/DDBJ databases">
        <title>Genome sequence of Microbacterium rhizosphaerae KACC 19337.</title>
        <authorList>
            <person name="Choi H."/>
            <person name="Kim S."/>
            <person name="Kim Y."/>
            <person name="Kwon S.-W."/>
            <person name="Heo J."/>
        </authorList>
    </citation>
    <scope>NUCLEOTIDE SEQUENCE [LARGE SCALE GENOMIC DNA]</scope>
    <source>
        <strain evidence="1 2">KACC 19337</strain>
    </source>
</reference>
<proteinExistence type="predicted"/>
<dbReference type="InterPro" id="IPR008928">
    <property type="entry name" value="6-hairpin_glycosidase_sf"/>
</dbReference>
<dbReference type="RefSeq" id="WP_320941304.1">
    <property type="nucleotide sequence ID" value="NZ_BAABEU010000006.1"/>
</dbReference>
<dbReference type="SUPFAM" id="SSF48208">
    <property type="entry name" value="Six-hairpin glycosidases"/>
    <property type="match status" value="1"/>
</dbReference>
<keyword evidence="2" id="KW-1185">Reference proteome</keyword>
<evidence type="ECO:0000313" key="2">
    <source>
        <dbReference type="Proteomes" id="UP001323798"/>
    </source>
</evidence>
<protein>
    <submittedName>
        <fullName evidence="1">Glycosyltransferase</fullName>
    </submittedName>
</protein>